<dbReference type="AlphaFoldDB" id="A0A5C7GDU9"/>
<dbReference type="RefSeq" id="WP_147770047.1">
    <property type="nucleotide sequence ID" value="NZ_VRKQ01000024.1"/>
</dbReference>
<gene>
    <name evidence="2" type="ORF">FUA22_18260</name>
</gene>
<dbReference type="InterPro" id="IPR045749">
    <property type="entry name" value="DUF6090"/>
</dbReference>
<feature type="transmembrane region" description="Helical" evidence="1">
    <location>
        <begin position="21"/>
        <end position="42"/>
    </location>
</feature>
<dbReference type="EMBL" id="VRKQ01000024">
    <property type="protein sequence ID" value="TXG34562.1"/>
    <property type="molecule type" value="Genomic_DNA"/>
</dbReference>
<comment type="caution">
    <text evidence="2">The sequence shown here is derived from an EMBL/GenBank/DDBJ whole genome shotgun (WGS) entry which is preliminary data.</text>
</comment>
<dbReference type="Proteomes" id="UP000321080">
    <property type="component" value="Unassembled WGS sequence"/>
</dbReference>
<evidence type="ECO:0000256" key="1">
    <source>
        <dbReference type="SAM" id="Phobius"/>
    </source>
</evidence>
<keyword evidence="1" id="KW-1133">Transmembrane helix</keyword>
<organism evidence="2 3">
    <name type="scientific">Seonamhaeicola maritimus</name>
    <dbReference type="NCBI Taxonomy" id="2591822"/>
    <lineage>
        <taxon>Bacteria</taxon>
        <taxon>Pseudomonadati</taxon>
        <taxon>Bacteroidota</taxon>
        <taxon>Flavobacteriia</taxon>
        <taxon>Flavobacteriales</taxon>
        <taxon>Flavobacteriaceae</taxon>
    </lineage>
</organism>
<proteinExistence type="predicted"/>
<name>A0A5C7GDU9_9FLAO</name>
<dbReference type="Pfam" id="PF19578">
    <property type="entry name" value="DUF6090"/>
    <property type="match status" value="1"/>
</dbReference>
<keyword evidence="1" id="KW-0472">Membrane</keyword>
<keyword evidence="1" id="KW-0812">Transmembrane</keyword>
<evidence type="ECO:0000313" key="2">
    <source>
        <dbReference type="EMBL" id="TXG34562.1"/>
    </source>
</evidence>
<protein>
    <submittedName>
        <fullName evidence="2">Uncharacterized protein</fullName>
    </submittedName>
</protein>
<accession>A0A5C7GDU9</accession>
<reference evidence="2 3" key="1">
    <citation type="submission" date="2019-08" db="EMBL/GenBank/DDBJ databases">
        <title>Seonamhaeicola sediminis sp. nov., isolated from marine sediment.</title>
        <authorList>
            <person name="Cao W.R."/>
        </authorList>
    </citation>
    <scope>NUCLEOTIDE SEQUENCE [LARGE SCALE GENOMIC DNA]</scope>
    <source>
        <strain evidence="2 3">1505</strain>
    </source>
</reference>
<keyword evidence="3" id="KW-1185">Reference proteome</keyword>
<sequence>MIKFFRKIRQNSLSEGKTGKYLKYAIGEIILVVIGILLALQINNWNEARKNRVLEKEYLIRLLEDLEHDQKDLTQVITNNAINLILAEDALNKLGADSSILLKGQPHKLAYKGVNINNNEVTYKDSLLTTRKFDLKCFGEQITLLTEFRIFDLTQTTITDLTSTGNIEVIRDKKLRESIQFYYARMLSAIGNEESILKPHLDYLIELLKELGIPPNSRLSDSDLRDLVKNDHRLAMALYSLYDANRTLFNINYSRKASTYKQIQKIKDEIKAALELI</sequence>
<evidence type="ECO:0000313" key="3">
    <source>
        <dbReference type="Proteomes" id="UP000321080"/>
    </source>
</evidence>
<dbReference type="OrthoDB" id="821805at2"/>